<gene>
    <name evidence="2" type="ORF">CYNAS_LOCUS21577</name>
</gene>
<evidence type="ECO:0000313" key="2">
    <source>
        <dbReference type="EMBL" id="CAJ0609594.1"/>
    </source>
</evidence>
<name>A0AA36HF05_CYLNA</name>
<dbReference type="EMBL" id="CATQJL010000326">
    <property type="protein sequence ID" value="CAJ0609594.1"/>
    <property type="molecule type" value="Genomic_DNA"/>
</dbReference>
<evidence type="ECO:0000256" key="1">
    <source>
        <dbReference type="SAM" id="MobiDB-lite"/>
    </source>
</evidence>
<evidence type="ECO:0000313" key="3">
    <source>
        <dbReference type="Proteomes" id="UP001176961"/>
    </source>
</evidence>
<feature type="region of interest" description="Disordered" evidence="1">
    <location>
        <begin position="35"/>
        <end position="67"/>
    </location>
</feature>
<feature type="compositionally biased region" description="Basic residues" evidence="1">
    <location>
        <begin position="44"/>
        <end position="60"/>
    </location>
</feature>
<proteinExistence type="predicted"/>
<dbReference type="AlphaFoldDB" id="A0AA36HF05"/>
<sequence length="67" mass="7517">MADVEVTREARTNWTTHARAAISRALADARQYELDAARPTLIPPKKKKSDNEARRHHNRKNGSPGLA</sequence>
<dbReference type="Proteomes" id="UP001176961">
    <property type="component" value="Unassembled WGS sequence"/>
</dbReference>
<accession>A0AA36HF05</accession>
<organism evidence="2 3">
    <name type="scientific">Cylicocyclus nassatus</name>
    <name type="common">Nematode worm</name>
    <dbReference type="NCBI Taxonomy" id="53992"/>
    <lineage>
        <taxon>Eukaryota</taxon>
        <taxon>Metazoa</taxon>
        <taxon>Ecdysozoa</taxon>
        <taxon>Nematoda</taxon>
        <taxon>Chromadorea</taxon>
        <taxon>Rhabditida</taxon>
        <taxon>Rhabditina</taxon>
        <taxon>Rhabditomorpha</taxon>
        <taxon>Strongyloidea</taxon>
        <taxon>Strongylidae</taxon>
        <taxon>Cylicocyclus</taxon>
    </lineage>
</organism>
<keyword evidence="3" id="KW-1185">Reference proteome</keyword>
<comment type="caution">
    <text evidence="2">The sequence shown here is derived from an EMBL/GenBank/DDBJ whole genome shotgun (WGS) entry which is preliminary data.</text>
</comment>
<reference evidence="2" key="1">
    <citation type="submission" date="2023-07" db="EMBL/GenBank/DDBJ databases">
        <authorList>
            <consortium name="CYATHOMIX"/>
        </authorList>
    </citation>
    <scope>NUCLEOTIDE SEQUENCE</scope>
    <source>
        <strain evidence="2">N/A</strain>
    </source>
</reference>
<protein>
    <submittedName>
        <fullName evidence="2">Uncharacterized protein</fullName>
    </submittedName>
</protein>